<dbReference type="SMART" id="SM00839">
    <property type="entry name" value="ELFV_dehydrog"/>
    <property type="match status" value="1"/>
</dbReference>
<dbReference type="InterPro" id="IPR051945">
    <property type="entry name" value="RRM_MRD1_RNA_proc_ribogen"/>
</dbReference>
<dbReference type="SMART" id="SM00360">
    <property type="entry name" value="RRM"/>
    <property type="match status" value="3"/>
</dbReference>
<dbReference type="InterPro" id="IPR028971">
    <property type="entry name" value="NAD-GDH_cat"/>
</dbReference>
<dbReference type="PROSITE" id="PS50102">
    <property type="entry name" value="RRM"/>
    <property type="match status" value="2"/>
</dbReference>
<evidence type="ECO:0000256" key="2">
    <source>
        <dbReference type="ARBA" id="ARBA00006382"/>
    </source>
</evidence>
<dbReference type="GO" id="GO:0003729">
    <property type="term" value="F:mRNA binding"/>
    <property type="evidence" value="ECO:0007669"/>
    <property type="project" value="TreeGrafter"/>
</dbReference>
<evidence type="ECO:0000256" key="6">
    <source>
        <dbReference type="PROSITE-ProRule" id="PRU00176"/>
    </source>
</evidence>
<dbReference type="InterPro" id="IPR006096">
    <property type="entry name" value="Glu/Leu/Phe/Val/Trp_DH_C"/>
</dbReference>
<dbReference type="Pfam" id="PF00076">
    <property type="entry name" value="RRM_1"/>
    <property type="match status" value="2"/>
</dbReference>
<evidence type="ECO:0000256" key="1">
    <source>
        <dbReference type="ARBA" id="ARBA00004123"/>
    </source>
</evidence>
<dbReference type="GO" id="GO:0005730">
    <property type="term" value="C:nucleolus"/>
    <property type="evidence" value="ECO:0007669"/>
    <property type="project" value="TreeGrafter"/>
</dbReference>
<keyword evidence="9" id="KW-0560">Oxidoreductase</keyword>
<evidence type="ECO:0000256" key="3">
    <source>
        <dbReference type="ARBA" id="ARBA00022737"/>
    </source>
</evidence>
<feature type="domain" description="RRM" evidence="8">
    <location>
        <begin position="177"/>
        <end position="292"/>
    </location>
</feature>
<feature type="compositionally biased region" description="Acidic residues" evidence="7">
    <location>
        <begin position="142"/>
        <end position="163"/>
    </location>
</feature>
<dbReference type="PANTHER" id="PTHR48039">
    <property type="entry name" value="RNA-BINDING MOTIF PROTEIN 14B"/>
    <property type="match status" value="1"/>
</dbReference>
<dbReference type="EMBL" id="CP119900">
    <property type="protein sequence ID" value="WFD21466.1"/>
    <property type="molecule type" value="Genomic_DNA"/>
</dbReference>
<dbReference type="CDD" id="cd12676">
    <property type="entry name" value="RRM3_Nop4p"/>
    <property type="match status" value="1"/>
</dbReference>
<feature type="region of interest" description="Disordered" evidence="7">
    <location>
        <begin position="396"/>
        <end position="430"/>
    </location>
</feature>
<keyword evidence="3" id="KW-0677">Repeat</keyword>
<evidence type="ECO:0000256" key="5">
    <source>
        <dbReference type="ARBA" id="ARBA00023242"/>
    </source>
</evidence>
<feature type="domain" description="RRM" evidence="8">
    <location>
        <begin position="1"/>
        <end position="76"/>
    </location>
</feature>
<dbReference type="InterPro" id="IPR035979">
    <property type="entry name" value="RBD_domain_sf"/>
</dbReference>
<dbReference type="FunFam" id="3.30.70.330:FF:000406">
    <property type="entry name" value="Related to Nucleolar protein NOP4"/>
    <property type="match status" value="1"/>
</dbReference>
<proteinExistence type="inferred from homology"/>
<evidence type="ECO:0000256" key="7">
    <source>
        <dbReference type="SAM" id="MobiDB-lite"/>
    </source>
</evidence>
<protein>
    <submittedName>
        <fullName evidence="9">Glutamate dehydrogenase</fullName>
        <ecNumber evidence="9">1.4.1.2</ecNumber>
    </submittedName>
</protein>
<keyword evidence="4 6" id="KW-0694">RNA-binding</keyword>
<reference evidence="9" key="1">
    <citation type="submission" date="2023-03" db="EMBL/GenBank/DDBJ databases">
        <title>Mating type loci evolution in Malassezia.</title>
        <authorList>
            <person name="Coelho M.A."/>
        </authorList>
    </citation>
    <scope>NUCLEOTIDE SEQUENCE</scope>
    <source>
        <strain evidence="9">CBS 12830</strain>
    </source>
</reference>
<dbReference type="InterPro" id="IPR000504">
    <property type="entry name" value="RRM_dom"/>
</dbReference>
<organism evidence="9 10">
    <name type="scientific">Malassezia equina</name>
    <dbReference type="NCBI Taxonomy" id="1381935"/>
    <lineage>
        <taxon>Eukaryota</taxon>
        <taxon>Fungi</taxon>
        <taxon>Dikarya</taxon>
        <taxon>Basidiomycota</taxon>
        <taxon>Ustilaginomycotina</taxon>
        <taxon>Malasseziomycetes</taxon>
        <taxon>Malasseziales</taxon>
        <taxon>Malasseziaceae</taxon>
        <taxon>Malassezia</taxon>
    </lineage>
</organism>
<sequence>MTVDDLRAVFLPYGALYDVSIPLQESKKETESPKGRGFAFVWFVSKTDAAKAMEAINGVPLRHGAAEQSTLKRAKGKKGREAAKEALEKVQENAQPARPVAVDWSVSQKEWLAQEQDAPSDNEEETTEQDAEQPEENNTSTAEEDNEGDASNEEALDDDDAETPSEPPKLAAPEAGTTLFIRNLPYQATEAELKELFRSFGPLRYARITMDTSTNRSRGTGFVCFWNRESADAVLREAAIVESETTATGLESSLPKSNPFAVPSVITADPSAPLVSKFSLHGRVLNVVRAVTRETATHLEDSARRAREKGDKRNTWLLREGVPFPTSPLAHHLSEPEIERRMKSFSIRRAHLSANPSLHVSKTRLAVHQLPLFVSDKILKRLALFAVRSFHEEVKSGHRRDLSTDEKEDTTLSSNAKKNTDGKKRPPPSIVIQSKVVRHNERIDPLTGRGRSRGYGFLEMRSFQHALKVLRWANGNKEVSELLVQWWREELRSEKKKLDAKGADEAELRSKRISTALDNLEAGSKSEARGVLRIEFSIENITTALRQIIDEENSHQAAVLNDIKLRLREETFTRQSIYEVIKSFPHIVRLLYVHFAHIHYPHLKGSREINPTLSHQRLTRETLLSDEQMHDFIIQSANNSHERQVLLALLTFNKAVLKTNFYTPTKVALSFRLDPSFLPTSEYPHKPFGIFFIVGAEFRGFHVRFRDVARGGIRIIRSRNRENYSINQRTLFDENYGLARTQHLKNKDIPEGGAKGTILPNMDADPRKCFEKYVDSIIDLLIKGTTPGVKEPIVDLVGNEEILFLGPDEGTADFMDWGAEHARERGAPWWKSFTTGKTAATLGGVPHDVFGMTSLSVRQYIFGILRKNNLREEDITKVQTGGPDGDLGSNEILLSKDKTITIIDGSGVIHDPNGLDREELVRLAKLRKMISNFDVSKLSRQGYRVLVEDRNVKLPSGEIISDGVNFRNQAHLLYKADLFVPYASANKGGVTSSSLEVLVGLGLTDEEYISNMLFVNNEPTSFYMNYVHDIQDIIGRNAEGEFEAIWREHEETSKPRSMISTELSTTLNSISQDIENTNLYDQECLRKTVLSHVFPATLVQQVGINELIQRVPASYLKSAFAAQVAASFVYAKGPRASHVDFYNHISSMLEQS</sequence>
<feature type="region of interest" description="Disordered" evidence="7">
    <location>
        <begin position="64"/>
        <end position="100"/>
    </location>
</feature>
<dbReference type="Gene3D" id="3.40.50.720">
    <property type="entry name" value="NAD(P)-binding Rossmann-like Domain"/>
    <property type="match status" value="1"/>
</dbReference>
<dbReference type="EC" id="1.4.1.2" evidence="9"/>
<feature type="compositionally biased region" description="Basic and acidic residues" evidence="7">
    <location>
        <begin position="396"/>
        <end position="405"/>
    </location>
</feature>
<feature type="compositionally biased region" description="Basic and acidic residues" evidence="7">
    <location>
        <begin position="79"/>
        <end position="91"/>
    </location>
</feature>
<dbReference type="InterPro" id="IPR046346">
    <property type="entry name" value="Aminoacid_DH-like_N_sf"/>
</dbReference>
<dbReference type="Proteomes" id="UP001214415">
    <property type="component" value="Chromosome 1"/>
</dbReference>
<dbReference type="InterPro" id="IPR034808">
    <property type="entry name" value="Nop4p_RRM3"/>
</dbReference>
<dbReference type="Pfam" id="PF05088">
    <property type="entry name" value="Bac_GDH_CD"/>
    <property type="match status" value="1"/>
</dbReference>
<keyword evidence="5" id="KW-0539">Nucleus</keyword>
<dbReference type="SUPFAM" id="SSF54928">
    <property type="entry name" value="RNA-binding domain, RBD"/>
    <property type="match status" value="1"/>
</dbReference>
<evidence type="ECO:0000259" key="8">
    <source>
        <dbReference type="PROSITE" id="PS50102"/>
    </source>
</evidence>
<dbReference type="Gene3D" id="3.30.70.330">
    <property type="match status" value="2"/>
</dbReference>
<dbReference type="AlphaFoldDB" id="A0AAF0EEZ6"/>
<dbReference type="GO" id="GO:0004069">
    <property type="term" value="F:L-aspartate:2-oxoglutarate aminotransferase activity"/>
    <property type="evidence" value="ECO:0007669"/>
    <property type="project" value="InterPro"/>
</dbReference>
<comment type="similarity">
    <text evidence="2">Belongs to the Glu/Leu/Phe/Val dehydrogenases family.</text>
</comment>
<comment type="subcellular location">
    <subcellularLocation>
        <location evidence="1">Nucleus</location>
    </subcellularLocation>
</comment>
<feature type="compositionally biased region" description="Acidic residues" evidence="7">
    <location>
        <begin position="118"/>
        <end position="135"/>
    </location>
</feature>
<evidence type="ECO:0000313" key="9">
    <source>
        <dbReference type="EMBL" id="WFD21466.1"/>
    </source>
</evidence>
<dbReference type="GO" id="GO:0004352">
    <property type="term" value="F:glutamate dehydrogenase (NAD+) activity"/>
    <property type="evidence" value="ECO:0007669"/>
    <property type="project" value="UniProtKB-EC"/>
</dbReference>
<dbReference type="PANTHER" id="PTHR48039:SF5">
    <property type="entry name" value="RNA-BINDING PROTEIN 28"/>
    <property type="match status" value="1"/>
</dbReference>
<dbReference type="InterPro" id="IPR012677">
    <property type="entry name" value="Nucleotide-bd_a/b_plait_sf"/>
</dbReference>
<keyword evidence="10" id="KW-1185">Reference proteome</keyword>
<dbReference type="InterPro" id="IPR036291">
    <property type="entry name" value="NAD(P)-bd_dom_sf"/>
</dbReference>
<evidence type="ECO:0000256" key="4">
    <source>
        <dbReference type="ARBA" id="ARBA00022884"/>
    </source>
</evidence>
<name>A0AAF0EEZ6_9BASI</name>
<evidence type="ECO:0000313" key="10">
    <source>
        <dbReference type="Proteomes" id="UP001214415"/>
    </source>
</evidence>
<feature type="region of interest" description="Disordered" evidence="7">
    <location>
        <begin position="112"/>
        <end position="176"/>
    </location>
</feature>
<accession>A0AAF0EEZ6</accession>
<dbReference type="GO" id="GO:0006538">
    <property type="term" value="P:L-glutamate catabolic process"/>
    <property type="evidence" value="ECO:0007669"/>
    <property type="project" value="InterPro"/>
</dbReference>
<dbReference type="SUPFAM" id="SSF51735">
    <property type="entry name" value="NAD(P)-binding Rossmann-fold domains"/>
    <property type="match status" value="1"/>
</dbReference>
<gene>
    <name evidence="9" type="primary">GDH2</name>
    <name evidence="9" type="ORF">MEQU1_000116</name>
</gene>
<dbReference type="SUPFAM" id="SSF53223">
    <property type="entry name" value="Aminoacid dehydrogenase-like, N-terminal domain"/>
    <property type="match status" value="1"/>
</dbReference>